<gene>
    <name evidence="1" type="ORF">BLE401_14800</name>
</gene>
<dbReference type="Proteomes" id="UP000234271">
    <property type="component" value="Chromosome"/>
</dbReference>
<name>A0A2N9YHH5_9GAMM</name>
<reference evidence="2" key="1">
    <citation type="submission" date="2016-12" db="EMBL/GenBank/DDBJ databases">
        <title>Complete Genome Sequence of Beggiatoa leptomitiformis D-401.</title>
        <authorList>
            <person name="Fomenkov A."/>
            <person name="Vincze T."/>
            <person name="Grabovich M."/>
            <person name="Anton B.P."/>
            <person name="Dubinina G."/>
            <person name="Orlova M."/>
            <person name="Belousova E."/>
            <person name="Roberts R.J."/>
        </authorList>
    </citation>
    <scope>NUCLEOTIDE SEQUENCE [LARGE SCALE GENOMIC DNA]</scope>
    <source>
        <strain evidence="2">D-401</strain>
    </source>
</reference>
<keyword evidence="2" id="KW-1185">Reference proteome</keyword>
<sequence length="115" mass="12953">MAITTMLGLKGLKIIQVSKEDVAHVDMYDVLDTPFSECLFFELGAFAGSEFVIANIGYGFYYATDLVANIYNEKGYKLIIVIHNANEEVYRKLVATLRYFKTHPVTPITDVIMCS</sequence>
<dbReference type="KEGG" id="blep:AL038_09480"/>
<organism evidence="1 2">
    <name type="scientific">Beggiatoa leptomitoformis</name>
    <dbReference type="NCBI Taxonomy" id="288004"/>
    <lineage>
        <taxon>Bacteria</taxon>
        <taxon>Pseudomonadati</taxon>
        <taxon>Pseudomonadota</taxon>
        <taxon>Gammaproteobacteria</taxon>
        <taxon>Thiotrichales</taxon>
        <taxon>Thiotrichaceae</taxon>
        <taxon>Beggiatoa</taxon>
    </lineage>
</organism>
<proteinExistence type="predicted"/>
<dbReference type="AlphaFoldDB" id="A0A2N9YHH5"/>
<accession>A0A2N9YHH5</accession>
<evidence type="ECO:0000313" key="1">
    <source>
        <dbReference type="EMBL" id="AUI69835.1"/>
    </source>
</evidence>
<dbReference type="EMBL" id="CP018889">
    <property type="protein sequence ID" value="AUI69835.1"/>
    <property type="molecule type" value="Genomic_DNA"/>
</dbReference>
<evidence type="ECO:0000313" key="2">
    <source>
        <dbReference type="Proteomes" id="UP000234271"/>
    </source>
</evidence>
<dbReference type="RefSeq" id="WP_062152248.1">
    <property type="nucleotide sequence ID" value="NZ_CP012373.2"/>
</dbReference>
<protein>
    <submittedName>
        <fullName evidence="1">Uncharacterized protein</fullName>
    </submittedName>
</protein>